<dbReference type="EMBL" id="ATIR01000049">
    <property type="protein sequence ID" value="EPI08276.1"/>
    <property type="molecule type" value="Genomic_DNA"/>
</dbReference>
<feature type="transmembrane region" description="Helical" evidence="6">
    <location>
        <begin position="387"/>
        <end position="411"/>
    </location>
</feature>
<organism evidence="8 9">
    <name type="scientific">Enterococcus faecalis RP2S-4</name>
    <dbReference type="NCBI Taxonomy" id="1244145"/>
    <lineage>
        <taxon>Bacteria</taxon>
        <taxon>Bacillati</taxon>
        <taxon>Bacillota</taxon>
        <taxon>Bacilli</taxon>
        <taxon>Lactobacillales</taxon>
        <taxon>Enterococcaceae</taxon>
        <taxon>Enterococcus</taxon>
    </lineage>
</organism>
<keyword evidence="5 6" id="KW-0472">Membrane</keyword>
<keyword evidence="4 6" id="KW-1133">Transmembrane helix</keyword>
<evidence type="ECO:0000313" key="8">
    <source>
        <dbReference type="EMBL" id="EPI08276.1"/>
    </source>
</evidence>
<keyword evidence="2" id="KW-0813">Transport</keyword>
<dbReference type="InterPro" id="IPR004680">
    <property type="entry name" value="Cit_transptr-like_dom"/>
</dbReference>
<evidence type="ECO:0000259" key="7">
    <source>
        <dbReference type="Pfam" id="PF03600"/>
    </source>
</evidence>
<comment type="subcellular location">
    <subcellularLocation>
        <location evidence="1">Membrane</location>
        <topology evidence="1">Multi-pass membrane protein</topology>
    </subcellularLocation>
</comment>
<comment type="caution">
    <text evidence="8">The sequence shown here is derived from an EMBL/GenBank/DDBJ whole genome shotgun (WGS) entry which is preliminary data.</text>
</comment>
<feature type="transmembrane region" description="Helical" evidence="6">
    <location>
        <begin position="272"/>
        <end position="290"/>
    </location>
</feature>
<feature type="transmembrane region" description="Helical" evidence="6">
    <location>
        <begin position="126"/>
        <end position="147"/>
    </location>
</feature>
<evidence type="ECO:0000256" key="3">
    <source>
        <dbReference type="ARBA" id="ARBA00022692"/>
    </source>
</evidence>
<keyword evidence="3 6" id="KW-0812">Transmembrane</keyword>
<feature type="transmembrane region" description="Helical" evidence="6">
    <location>
        <begin position="167"/>
        <end position="188"/>
    </location>
</feature>
<evidence type="ECO:0000256" key="1">
    <source>
        <dbReference type="ARBA" id="ARBA00004141"/>
    </source>
</evidence>
<dbReference type="PANTHER" id="PTHR30354">
    <property type="entry name" value="GNT FAMILY GLUCONATE TRANSPORTER"/>
    <property type="match status" value="1"/>
</dbReference>
<dbReference type="InterPro" id="IPR003474">
    <property type="entry name" value="Glcn_transporter"/>
</dbReference>
<dbReference type="Pfam" id="PF03600">
    <property type="entry name" value="CitMHS"/>
    <property type="match status" value="1"/>
</dbReference>
<evidence type="ECO:0000313" key="9">
    <source>
        <dbReference type="Proteomes" id="UP000015750"/>
    </source>
</evidence>
<feature type="transmembrane region" description="Helical" evidence="6">
    <location>
        <begin position="244"/>
        <end position="260"/>
    </location>
</feature>
<name>A0ABC9TN42_ENTFL</name>
<feature type="transmembrane region" description="Helical" evidence="6">
    <location>
        <begin position="6"/>
        <end position="25"/>
    </location>
</feature>
<dbReference type="PANTHER" id="PTHR30354:SF7">
    <property type="entry name" value="BLL7963 PROTEIN"/>
    <property type="match status" value="1"/>
</dbReference>
<evidence type="ECO:0000256" key="2">
    <source>
        <dbReference type="ARBA" id="ARBA00022448"/>
    </source>
</evidence>
<feature type="transmembrane region" description="Helical" evidence="6">
    <location>
        <begin position="216"/>
        <end position="238"/>
    </location>
</feature>
<feature type="transmembrane region" description="Helical" evidence="6">
    <location>
        <begin position="310"/>
        <end position="333"/>
    </location>
</feature>
<dbReference type="GO" id="GO:0016020">
    <property type="term" value="C:membrane"/>
    <property type="evidence" value="ECO:0007669"/>
    <property type="project" value="UniProtKB-SubCell"/>
</dbReference>
<sequence length="412" mass="45866">MSFKRVNIVVGTIVSSFIVIFTNKMDIEIAFFGETNSYIAGIKEFVGNYIILFLLSSILSSYFLESGASECIAEKIISKIGVKNRFSMLIVLYSISALLTYAGINIFVVFFILIPMSFQLFKKVNIPWEMVTLPIFLGGATFTMTMLPGSPSIQNNIPIKYLGTSVFSAPGIGLISSIVCVLFSIFFMSRELKKQKNNNYVYPKVFEKSNNQLKKISLFASIIPVIILFSTISLFGIFSDVNGVYPAMVLSIIYFMIVHRDMDALNRGVMNAFAPLIYTASSMGFGNVIAESDIFKNFFQLLSNNSNSIVSLNLISIFFGGMTASSSSSIAIIMENFSSYYLDSGIPKEVIHRIGVMSSAVLANMPYCGIVSAVFKMSEIDYKRGFRYVFLGFTIAHIFSLIIANILVYFFY</sequence>
<feature type="transmembrane region" description="Helical" evidence="6">
    <location>
        <begin position="90"/>
        <end position="114"/>
    </location>
</feature>
<feature type="domain" description="Citrate transporter-like" evidence="7">
    <location>
        <begin position="39"/>
        <end position="328"/>
    </location>
</feature>
<protein>
    <submittedName>
        <fullName evidence="8">Citrate transporter</fullName>
    </submittedName>
</protein>
<dbReference type="Proteomes" id="UP000015750">
    <property type="component" value="Unassembled WGS sequence"/>
</dbReference>
<gene>
    <name evidence="8" type="ORF">D358_01707</name>
</gene>
<feature type="transmembrane region" description="Helical" evidence="6">
    <location>
        <begin position="354"/>
        <end position="375"/>
    </location>
</feature>
<dbReference type="AlphaFoldDB" id="A0ABC9TN42"/>
<reference evidence="8 9" key="1">
    <citation type="submission" date="2013-06" db="EMBL/GenBank/DDBJ databases">
        <authorList>
            <person name="Weinstock G."/>
            <person name="Sodergren E."/>
            <person name="Lobos E.A."/>
            <person name="Fulton L."/>
            <person name="Fulton R."/>
            <person name="Courtney L."/>
            <person name="Fronick C."/>
            <person name="O'Laughlin M."/>
            <person name="Godfrey J."/>
            <person name="Wilson R.M."/>
            <person name="Miner T."/>
            <person name="Farmer C."/>
            <person name="Delehaunty K."/>
            <person name="Cordes M."/>
            <person name="Minx P."/>
            <person name="Tomlinson C."/>
            <person name="Chen J."/>
            <person name="Wollam A."/>
            <person name="Pepin K.H."/>
            <person name="Bhonagiri V."/>
            <person name="Zhang X."/>
            <person name="Warren W."/>
            <person name="Mitreva M."/>
            <person name="Mardis E.R."/>
            <person name="Wilson R.K."/>
        </authorList>
    </citation>
    <scope>NUCLEOTIDE SEQUENCE [LARGE SCALE GENOMIC DNA]</scope>
    <source>
        <strain evidence="8 9">RP2S-4</strain>
    </source>
</reference>
<evidence type="ECO:0000256" key="6">
    <source>
        <dbReference type="SAM" id="Phobius"/>
    </source>
</evidence>
<evidence type="ECO:0000256" key="5">
    <source>
        <dbReference type="ARBA" id="ARBA00023136"/>
    </source>
</evidence>
<accession>A0ABC9TN42</accession>
<proteinExistence type="predicted"/>
<feature type="transmembrane region" description="Helical" evidence="6">
    <location>
        <begin position="46"/>
        <end position="64"/>
    </location>
</feature>
<evidence type="ECO:0000256" key="4">
    <source>
        <dbReference type="ARBA" id="ARBA00022989"/>
    </source>
</evidence>